<dbReference type="InterPro" id="IPR000757">
    <property type="entry name" value="Beta-glucanase-like"/>
</dbReference>
<evidence type="ECO:0000313" key="2">
    <source>
        <dbReference type="EMBL" id="PUA80683.1"/>
    </source>
</evidence>
<dbReference type="InterPro" id="IPR013320">
    <property type="entry name" value="ConA-like_dom_sf"/>
</dbReference>
<comment type="caution">
    <text evidence="2">The sequence shown here is derived from an EMBL/GenBank/DDBJ whole genome shotgun (WGS) entry which is preliminary data.</text>
</comment>
<reference evidence="2 3" key="1">
    <citation type="submission" date="2018-03" db="EMBL/GenBank/DDBJ databases">
        <authorList>
            <person name="Keele B.F."/>
        </authorList>
    </citation>
    <scope>NUCLEOTIDE SEQUENCE [LARGE SCALE GENOMIC DNA]</scope>
    <source>
        <strain evidence="2 3">IB-3</strain>
    </source>
</reference>
<dbReference type="Pfam" id="PF00722">
    <property type="entry name" value="Glyco_hydro_16"/>
    <property type="match status" value="1"/>
</dbReference>
<proteinExistence type="predicted"/>
<keyword evidence="2" id="KW-0378">Hydrolase</keyword>
<evidence type="ECO:0000259" key="1">
    <source>
        <dbReference type="PROSITE" id="PS51762"/>
    </source>
</evidence>
<organism evidence="2 3">
    <name type="scientific">Nocardioides currus</name>
    <dbReference type="NCBI Taxonomy" id="2133958"/>
    <lineage>
        <taxon>Bacteria</taxon>
        <taxon>Bacillati</taxon>
        <taxon>Actinomycetota</taxon>
        <taxon>Actinomycetes</taxon>
        <taxon>Propionibacteriales</taxon>
        <taxon>Nocardioidaceae</taxon>
        <taxon>Nocardioides</taxon>
    </lineage>
</organism>
<sequence>MGTDVVLSVKESTTGHSIVWWVETPNGPAGAWSEDFDGDRLDPAVWLPHYLPCWSSRAETAAVHHVADSRLTLRVPRDQGLWCAEEHDGPLRLSGIMSGHHSGPVGSTTGQQQLYAGQRVREQQPEFRGRLLGPGSSVEMRCAMSVSPRSMAALWLCGWEQVPEQSGEICVVEIFGNSVRDGGCEVGIGLKTIRDPDLVQDFDAPRLPIDPADMHTYTASWDEHEAVFSVDGEVVRRCAGPPTYDLQLMVAVFDFPDWSTGADDDLVPELVVDWIRTT</sequence>
<evidence type="ECO:0000313" key="3">
    <source>
        <dbReference type="Proteomes" id="UP000244867"/>
    </source>
</evidence>
<dbReference type="PROSITE" id="PS51762">
    <property type="entry name" value="GH16_2"/>
    <property type="match status" value="1"/>
</dbReference>
<dbReference type="Proteomes" id="UP000244867">
    <property type="component" value="Unassembled WGS sequence"/>
</dbReference>
<dbReference type="SUPFAM" id="SSF49899">
    <property type="entry name" value="Concanavalin A-like lectins/glucanases"/>
    <property type="match status" value="1"/>
</dbReference>
<gene>
    <name evidence="2" type="ORF">C7S10_13100</name>
</gene>
<dbReference type="OrthoDB" id="9809583at2"/>
<feature type="domain" description="GH16" evidence="1">
    <location>
        <begin position="17"/>
        <end position="278"/>
    </location>
</feature>
<protein>
    <submittedName>
        <fullName evidence="2">Glycoside hydrolase family 16</fullName>
    </submittedName>
</protein>
<dbReference type="CDD" id="cd00413">
    <property type="entry name" value="Glyco_hydrolase_16"/>
    <property type="match status" value="1"/>
</dbReference>
<keyword evidence="3" id="KW-1185">Reference proteome</keyword>
<dbReference type="EMBL" id="PYXZ01000005">
    <property type="protein sequence ID" value="PUA80683.1"/>
    <property type="molecule type" value="Genomic_DNA"/>
</dbReference>
<name>A0A2R7YWI6_9ACTN</name>
<dbReference type="Gene3D" id="2.60.120.200">
    <property type="match status" value="1"/>
</dbReference>
<dbReference type="GO" id="GO:0004553">
    <property type="term" value="F:hydrolase activity, hydrolyzing O-glycosyl compounds"/>
    <property type="evidence" value="ECO:0007669"/>
    <property type="project" value="InterPro"/>
</dbReference>
<dbReference type="GO" id="GO:0005975">
    <property type="term" value="P:carbohydrate metabolic process"/>
    <property type="evidence" value="ECO:0007669"/>
    <property type="project" value="InterPro"/>
</dbReference>
<dbReference type="AlphaFoldDB" id="A0A2R7YWI6"/>
<accession>A0A2R7YWI6</accession>